<feature type="compositionally biased region" description="Basic and acidic residues" evidence="1">
    <location>
        <begin position="141"/>
        <end position="197"/>
    </location>
</feature>
<evidence type="ECO:0000313" key="3">
    <source>
        <dbReference type="Proteomes" id="UP001152795"/>
    </source>
</evidence>
<dbReference type="AlphaFoldDB" id="A0A7D9JV95"/>
<reference evidence="2" key="1">
    <citation type="submission" date="2020-04" db="EMBL/GenBank/DDBJ databases">
        <authorList>
            <person name="Alioto T."/>
            <person name="Alioto T."/>
            <person name="Gomez Garrido J."/>
        </authorList>
    </citation>
    <scope>NUCLEOTIDE SEQUENCE</scope>
    <source>
        <strain evidence="2">A484AB</strain>
    </source>
</reference>
<keyword evidence="3" id="KW-1185">Reference proteome</keyword>
<proteinExistence type="predicted"/>
<dbReference type="Proteomes" id="UP001152795">
    <property type="component" value="Unassembled WGS sequence"/>
</dbReference>
<comment type="caution">
    <text evidence="2">The sequence shown here is derived from an EMBL/GenBank/DDBJ whole genome shotgun (WGS) entry which is preliminary data.</text>
</comment>
<feature type="compositionally biased region" description="Basic and acidic residues" evidence="1">
    <location>
        <begin position="63"/>
        <end position="102"/>
    </location>
</feature>
<name>A0A7D9JV95_PARCT</name>
<evidence type="ECO:0000313" key="2">
    <source>
        <dbReference type="EMBL" id="CAB4036549.1"/>
    </source>
</evidence>
<sequence length="381" mass="44169">MFQKYLYKKELKDGASTSEENGGTEESQGQSKKASDATKGREIHKWLENYIRTILISQDSYGEGEKKSQDACAEGKRKSQDAYAEGERKSQDAYAEGERKSQDACAEGAEAERKSQDAYAEGIVTKVKSFFQEYEKNNDKVKERNFGLKDKNKDNNPKGKDKNEDNTPKGKDKNKNNPKGEDKIEDNNPKDKNKDNTTNELKFLQVEFSLEGFMVREIKNRDPKMYLWNGKVDVIGWYKDNYVIIDWKVSDKPQFWGNSYGPYLHQCLVYAKLLMLHLGLKKLPYILIVQIHGNDFQNITPGLFFDIPNECKTKLNQYKWLYDLKNMPEKTLYLPKKLINKTTVKKDSTVHMERKLKDIFNNDGKIKDLLDALDFKKLKVD</sequence>
<protein>
    <submittedName>
        <fullName evidence="2">Uncharacterized protein</fullName>
    </submittedName>
</protein>
<evidence type="ECO:0000256" key="1">
    <source>
        <dbReference type="SAM" id="MobiDB-lite"/>
    </source>
</evidence>
<feature type="region of interest" description="Disordered" evidence="1">
    <location>
        <begin position="141"/>
        <end position="198"/>
    </location>
</feature>
<accession>A0A7D9JV95</accession>
<feature type="region of interest" description="Disordered" evidence="1">
    <location>
        <begin position="1"/>
        <end position="40"/>
    </location>
</feature>
<feature type="compositionally biased region" description="Low complexity" evidence="1">
    <location>
        <begin position="14"/>
        <end position="31"/>
    </location>
</feature>
<gene>
    <name evidence="2" type="ORF">PACLA_8A082385</name>
</gene>
<dbReference type="OrthoDB" id="5990275at2759"/>
<organism evidence="2 3">
    <name type="scientific">Paramuricea clavata</name>
    <name type="common">Red gorgonian</name>
    <name type="synonym">Violescent sea-whip</name>
    <dbReference type="NCBI Taxonomy" id="317549"/>
    <lineage>
        <taxon>Eukaryota</taxon>
        <taxon>Metazoa</taxon>
        <taxon>Cnidaria</taxon>
        <taxon>Anthozoa</taxon>
        <taxon>Octocorallia</taxon>
        <taxon>Malacalcyonacea</taxon>
        <taxon>Plexauridae</taxon>
        <taxon>Paramuricea</taxon>
    </lineage>
</organism>
<feature type="region of interest" description="Disordered" evidence="1">
    <location>
        <begin position="58"/>
        <end position="119"/>
    </location>
</feature>
<dbReference type="EMBL" id="CACRXK020022161">
    <property type="protein sequence ID" value="CAB4036549.1"/>
    <property type="molecule type" value="Genomic_DNA"/>
</dbReference>